<dbReference type="PANTHER" id="PTHR43603:SF1">
    <property type="entry name" value="ZINC-REGULATED GTPASE METALLOPROTEIN ACTIVATOR 1"/>
    <property type="match status" value="1"/>
</dbReference>
<dbReference type="SUPFAM" id="SSF90002">
    <property type="entry name" value="Hypothetical protein YjiA, C-terminal domain"/>
    <property type="match status" value="1"/>
</dbReference>
<dbReference type="SMART" id="SM00833">
    <property type="entry name" value="CobW_C"/>
    <property type="match status" value="1"/>
</dbReference>
<dbReference type="InterPro" id="IPR011629">
    <property type="entry name" value="CobW-like_C"/>
</dbReference>
<reference evidence="2" key="2">
    <citation type="submission" date="2020-09" db="EMBL/GenBank/DDBJ databases">
        <authorList>
            <person name="Sun Q."/>
            <person name="Zhou Y."/>
        </authorList>
    </citation>
    <scope>NUCLEOTIDE SEQUENCE</scope>
    <source>
        <strain evidence="2">CGMCC 1.16067</strain>
    </source>
</reference>
<evidence type="ECO:0000313" key="3">
    <source>
        <dbReference type="Proteomes" id="UP000649179"/>
    </source>
</evidence>
<evidence type="ECO:0000259" key="1">
    <source>
        <dbReference type="SMART" id="SM00833"/>
    </source>
</evidence>
<dbReference type="Gene3D" id="3.40.50.300">
    <property type="entry name" value="P-loop containing nucleotide triphosphate hydrolases"/>
    <property type="match status" value="1"/>
</dbReference>
<dbReference type="InterPro" id="IPR003495">
    <property type="entry name" value="CobW/HypB/UreG_nucleotide-bd"/>
</dbReference>
<dbReference type="EMBL" id="BMKQ01000001">
    <property type="protein sequence ID" value="GGF31195.1"/>
    <property type="molecule type" value="Genomic_DNA"/>
</dbReference>
<dbReference type="InterPro" id="IPR027417">
    <property type="entry name" value="P-loop_NTPase"/>
</dbReference>
<proteinExistence type="predicted"/>
<reference evidence="2" key="1">
    <citation type="journal article" date="2014" name="Int. J. Syst. Evol. Microbiol.">
        <title>Complete genome sequence of Corynebacterium casei LMG S-19264T (=DSM 44701T), isolated from a smear-ripened cheese.</title>
        <authorList>
            <consortium name="US DOE Joint Genome Institute (JGI-PGF)"/>
            <person name="Walter F."/>
            <person name="Albersmeier A."/>
            <person name="Kalinowski J."/>
            <person name="Ruckert C."/>
        </authorList>
    </citation>
    <scope>NUCLEOTIDE SEQUENCE</scope>
    <source>
        <strain evidence="2">CGMCC 1.16067</strain>
    </source>
</reference>
<dbReference type="Pfam" id="PF02492">
    <property type="entry name" value="cobW"/>
    <property type="match status" value="1"/>
</dbReference>
<comment type="caution">
    <text evidence="2">The sequence shown here is derived from an EMBL/GenBank/DDBJ whole genome shotgun (WGS) entry which is preliminary data.</text>
</comment>
<dbReference type="Pfam" id="PF07683">
    <property type="entry name" value="CobW_C"/>
    <property type="match status" value="1"/>
</dbReference>
<dbReference type="PANTHER" id="PTHR43603">
    <property type="entry name" value="COBW DOMAIN-CONTAINING PROTEIN DDB_G0274527"/>
    <property type="match status" value="1"/>
</dbReference>
<accession>A0A917EY39</accession>
<gene>
    <name evidence="2" type="ORF">GCM10011519_00730</name>
</gene>
<sequence length="363" mass="39193">MVTGVDAAAMSAAVLGLLWDTPDAVALTHHIDPDTQVLTRVVSDQTGEIEREEIPLEHACVSCALREDVLPTLDRLARQSRWRTIVARLPVGAPADQLAHALAADPRLARRLRLLSLVAVLDGCRLVEDLVGPATMRDRGLHTGPDDERGIGEVACSLVESADVVVLADPDPAPRPGDSAPNREAGAALVRALGRRDTALVEGTEHLGLDVVARTGHQHRRYAEHTSPFFPVHPDSADHAHVWQVELSTPRAFHPDRLLDELDVLADGAHRSRGCFWVPTRPGSVQVWDGAGGHLSLAAEGTWGRRAPCSRIVVTGPGEMPSSVTAGWERLLLTPAEARSEPRTWRVAEDGLEPWLGPIRDVA</sequence>
<dbReference type="AlphaFoldDB" id="A0A917EY39"/>
<organism evidence="2 3">
    <name type="scientific">Marmoricola endophyticus</name>
    <dbReference type="NCBI Taxonomy" id="2040280"/>
    <lineage>
        <taxon>Bacteria</taxon>
        <taxon>Bacillati</taxon>
        <taxon>Actinomycetota</taxon>
        <taxon>Actinomycetes</taxon>
        <taxon>Propionibacteriales</taxon>
        <taxon>Nocardioidaceae</taxon>
        <taxon>Marmoricola</taxon>
    </lineage>
</organism>
<evidence type="ECO:0000313" key="2">
    <source>
        <dbReference type="EMBL" id="GGF31195.1"/>
    </source>
</evidence>
<dbReference type="InterPro" id="IPR051927">
    <property type="entry name" value="Zn_Chap_cDPG_Synth"/>
</dbReference>
<keyword evidence="3" id="KW-1185">Reference proteome</keyword>
<feature type="domain" description="CobW C-terminal" evidence="1">
    <location>
        <begin position="242"/>
        <end position="332"/>
    </location>
</feature>
<protein>
    <submittedName>
        <fullName evidence="2">Cobalamin biosynthesis protein CobW</fullName>
    </submittedName>
</protein>
<dbReference type="Proteomes" id="UP000649179">
    <property type="component" value="Unassembled WGS sequence"/>
</dbReference>
<name>A0A917EY39_9ACTN</name>